<dbReference type="KEGG" id="mho:MHO_2550"/>
<keyword evidence="2" id="KW-1185">Reference proteome</keyword>
<organism evidence="1 2">
    <name type="scientific">Metamycoplasma hominis (strain ATCC 23114 / DSM 25592 / NBRC 14850 / NCTC 10111 / PG21)</name>
    <name type="common">Mycoplasma hominis</name>
    <dbReference type="NCBI Taxonomy" id="347256"/>
    <lineage>
        <taxon>Bacteria</taxon>
        <taxon>Bacillati</taxon>
        <taxon>Mycoplasmatota</taxon>
        <taxon>Mycoplasmoidales</taxon>
        <taxon>Metamycoplasmataceae</taxon>
        <taxon>Metamycoplasma</taxon>
    </lineage>
</organism>
<proteinExistence type="predicted"/>
<name>D1J842_METH1</name>
<sequence length="162" mass="19091">MAKINGSIISKYEIKKIKNLDFISKNLQEKTMLSIPTICRYKKIIKDNMQGSKIKVNIRHKNFNNQNAKIIENDFAKDLFLKYQIENQKINSNVTKKFITVKDFYEDLSEEIKSKISLLYLYNAWLKHGFCSPYATHKIKRIAKNIFQIWKLITAKLAIVKN</sequence>
<accession>D1J842</accession>
<dbReference type="Proteomes" id="UP000002631">
    <property type="component" value="Chromosome"/>
</dbReference>
<evidence type="ECO:0000313" key="2">
    <source>
        <dbReference type="Proteomes" id="UP000002631"/>
    </source>
</evidence>
<protein>
    <submittedName>
        <fullName evidence="1">Uncharacterized protein</fullName>
    </submittedName>
</protein>
<dbReference type="RefSeq" id="WP_012855530.1">
    <property type="nucleotide sequence ID" value="NC_013511.1"/>
</dbReference>
<dbReference type="EMBL" id="FP236530">
    <property type="protein sequence ID" value="CAX37389.1"/>
    <property type="molecule type" value="Genomic_DNA"/>
</dbReference>
<dbReference type="STRING" id="347256.MHO_2550"/>
<dbReference type="PaxDb" id="347256-MHO_2550"/>
<evidence type="ECO:0000313" key="1">
    <source>
        <dbReference type="EMBL" id="CAX37389.1"/>
    </source>
</evidence>
<dbReference type="AlphaFoldDB" id="D1J842"/>
<dbReference type="HOGENOM" id="CLU_1633561_0_0_14"/>
<reference evidence="1 2" key="1">
    <citation type="journal article" date="2009" name="PLoS Genet.">
        <title>Life on arginine for Mycoplasma hominis: clues from its minimal genome and comparison with other human urogenital mycoplasmas.</title>
        <authorList>
            <person name="Pereyre S."/>
            <person name="Sirand-Pugnet P."/>
            <person name="Beven L."/>
            <person name="Charron A."/>
            <person name="Renaudin H."/>
            <person name="Barre A."/>
            <person name="Avenaud P."/>
            <person name="Jacob D."/>
            <person name="Couloux A."/>
            <person name="Barbe V."/>
            <person name="de Daruvar A."/>
            <person name="Blanchard A."/>
            <person name="Bebear C."/>
        </authorList>
    </citation>
    <scope>NUCLEOTIDE SEQUENCE [LARGE SCALE GENOMIC DNA]</scope>
    <source>
        <strain evidence="2">ATCC 23114 / NBRC 14850 / NCTC 10111 / PG21</strain>
    </source>
</reference>
<gene>
    <name evidence="1" type="ordered locus">MHO_2550</name>
</gene>